<feature type="non-terminal residue" evidence="1">
    <location>
        <position position="216"/>
    </location>
</feature>
<name>A0ACB8R9C7_9AGAM</name>
<dbReference type="EMBL" id="MU276181">
    <property type="protein sequence ID" value="KAI0040618.1"/>
    <property type="molecule type" value="Genomic_DNA"/>
</dbReference>
<evidence type="ECO:0000313" key="1">
    <source>
        <dbReference type="EMBL" id="KAI0040618.1"/>
    </source>
</evidence>
<protein>
    <submittedName>
        <fullName evidence="1">Uncharacterized protein</fullName>
    </submittedName>
</protein>
<organism evidence="1 2">
    <name type="scientific">Auriscalpium vulgare</name>
    <dbReference type="NCBI Taxonomy" id="40419"/>
    <lineage>
        <taxon>Eukaryota</taxon>
        <taxon>Fungi</taxon>
        <taxon>Dikarya</taxon>
        <taxon>Basidiomycota</taxon>
        <taxon>Agaricomycotina</taxon>
        <taxon>Agaricomycetes</taxon>
        <taxon>Russulales</taxon>
        <taxon>Auriscalpiaceae</taxon>
        <taxon>Auriscalpium</taxon>
    </lineage>
</organism>
<dbReference type="Proteomes" id="UP000814033">
    <property type="component" value="Unassembled WGS sequence"/>
</dbReference>
<evidence type="ECO:0000313" key="2">
    <source>
        <dbReference type="Proteomes" id="UP000814033"/>
    </source>
</evidence>
<sequence>MAPGITKKTSKPKYGGLSSRSRLYGSRDGRGRLQREDMRPGKQAERREKSAKKRANVIAGMDQSDRDAVAAMDEDLPSGIGDHLLDSLEYEAATISVPPGEEGAQVSHEGGEYEMFQHFVVDLANSIYCRSDDRIRRDRIERRNAQWAMQLPSLVDAYLQHLCPQTSMAATPGEGEAEIDGPSFVLETVDVFEHTQRTFVQTPTDVYPNVAMMRAG</sequence>
<accession>A0ACB8R9C7</accession>
<proteinExistence type="predicted"/>
<comment type="caution">
    <text evidence="1">The sequence shown here is derived from an EMBL/GenBank/DDBJ whole genome shotgun (WGS) entry which is preliminary data.</text>
</comment>
<reference evidence="1" key="2">
    <citation type="journal article" date="2022" name="New Phytol.">
        <title>Evolutionary transition to the ectomycorrhizal habit in the genomes of a hyperdiverse lineage of mushroom-forming fungi.</title>
        <authorList>
            <person name="Looney B."/>
            <person name="Miyauchi S."/>
            <person name="Morin E."/>
            <person name="Drula E."/>
            <person name="Courty P.E."/>
            <person name="Kohler A."/>
            <person name="Kuo A."/>
            <person name="LaButti K."/>
            <person name="Pangilinan J."/>
            <person name="Lipzen A."/>
            <person name="Riley R."/>
            <person name="Andreopoulos W."/>
            <person name="He G."/>
            <person name="Johnson J."/>
            <person name="Nolan M."/>
            <person name="Tritt A."/>
            <person name="Barry K.W."/>
            <person name="Grigoriev I.V."/>
            <person name="Nagy L.G."/>
            <person name="Hibbett D."/>
            <person name="Henrissat B."/>
            <person name="Matheny P.B."/>
            <person name="Labbe J."/>
            <person name="Martin F.M."/>
        </authorList>
    </citation>
    <scope>NUCLEOTIDE SEQUENCE</scope>
    <source>
        <strain evidence="1">FP105234-sp</strain>
    </source>
</reference>
<gene>
    <name evidence="1" type="ORF">FA95DRAFT_1611652</name>
</gene>
<keyword evidence="2" id="KW-1185">Reference proteome</keyword>
<reference evidence="1" key="1">
    <citation type="submission" date="2021-02" db="EMBL/GenBank/DDBJ databases">
        <authorList>
            <consortium name="DOE Joint Genome Institute"/>
            <person name="Ahrendt S."/>
            <person name="Looney B.P."/>
            <person name="Miyauchi S."/>
            <person name="Morin E."/>
            <person name="Drula E."/>
            <person name="Courty P.E."/>
            <person name="Chicoki N."/>
            <person name="Fauchery L."/>
            <person name="Kohler A."/>
            <person name="Kuo A."/>
            <person name="Labutti K."/>
            <person name="Pangilinan J."/>
            <person name="Lipzen A."/>
            <person name="Riley R."/>
            <person name="Andreopoulos W."/>
            <person name="He G."/>
            <person name="Johnson J."/>
            <person name="Barry K.W."/>
            <person name="Grigoriev I.V."/>
            <person name="Nagy L."/>
            <person name="Hibbett D."/>
            <person name="Henrissat B."/>
            <person name="Matheny P.B."/>
            <person name="Labbe J."/>
            <person name="Martin F."/>
        </authorList>
    </citation>
    <scope>NUCLEOTIDE SEQUENCE</scope>
    <source>
        <strain evidence="1">FP105234-sp</strain>
    </source>
</reference>